<name>A0ABV2X1L0_9NOCA</name>
<proteinExistence type="predicted"/>
<dbReference type="Proteomes" id="UP001550628">
    <property type="component" value="Unassembled WGS sequence"/>
</dbReference>
<dbReference type="RefSeq" id="WP_245713312.1">
    <property type="nucleotide sequence ID" value="NZ_JBEXYG010000003.1"/>
</dbReference>
<dbReference type="GeneID" id="96245845"/>
<organism evidence="2 3">
    <name type="scientific">Nocardia rhamnosiphila</name>
    <dbReference type="NCBI Taxonomy" id="426716"/>
    <lineage>
        <taxon>Bacteria</taxon>
        <taxon>Bacillati</taxon>
        <taxon>Actinomycetota</taxon>
        <taxon>Actinomycetes</taxon>
        <taxon>Mycobacteriales</taxon>
        <taxon>Nocardiaceae</taxon>
        <taxon>Nocardia</taxon>
    </lineage>
</organism>
<evidence type="ECO:0000313" key="3">
    <source>
        <dbReference type="Proteomes" id="UP001550628"/>
    </source>
</evidence>
<accession>A0ABV2X1L0</accession>
<comment type="caution">
    <text evidence="2">The sequence shown here is derived from an EMBL/GenBank/DDBJ whole genome shotgun (WGS) entry which is preliminary data.</text>
</comment>
<feature type="region of interest" description="Disordered" evidence="1">
    <location>
        <begin position="1"/>
        <end position="67"/>
    </location>
</feature>
<evidence type="ECO:0000313" key="2">
    <source>
        <dbReference type="EMBL" id="MEU1957039.1"/>
    </source>
</evidence>
<keyword evidence="3" id="KW-1185">Reference proteome</keyword>
<gene>
    <name evidence="2" type="ORF">ABZ510_34955</name>
</gene>
<sequence>MSMRSPRGAAEGGSGDSRARGRSELPGSPGPLTRLRDLLPRRFRRRGEAPTGPDRRDLLATGTAGSATVLATRTRRTEPGYTFRVRVRLPGLPPYEAQVRQRVSGAELDRMRPGDLVCCRVDPDDRDRMVLYLPGDTDPGRAGLTKILAEGRRAEATVLAVTAVDADYCGCDDPVLRLDLELSAWDEPGPWRVRVVQSVPLAAIGLLDLGAKLEAAFFAVDTGESVAIDWEAEPERR</sequence>
<protein>
    <submittedName>
        <fullName evidence="2">Uncharacterized protein</fullName>
    </submittedName>
</protein>
<reference evidence="2 3" key="1">
    <citation type="submission" date="2024-06" db="EMBL/GenBank/DDBJ databases">
        <title>The Natural Products Discovery Center: Release of the First 8490 Sequenced Strains for Exploring Actinobacteria Biosynthetic Diversity.</title>
        <authorList>
            <person name="Kalkreuter E."/>
            <person name="Kautsar S.A."/>
            <person name="Yang D."/>
            <person name="Bader C.D."/>
            <person name="Teijaro C.N."/>
            <person name="Fluegel L."/>
            <person name="Davis C.M."/>
            <person name="Simpson J.R."/>
            <person name="Lauterbach L."/>
            <person name="Steele A.D."/>
            <person name="Gui C."/>
            <person name="Meng S."/>
            <person name="Li G."/>
            <person name="Viehrig K."/>
            <person name="Ye F."/>
            <person name="Su P."/>
            <person name="Kiefer A.F."/>
            <person name="Nichols A."/>
            <person name="Cepeda A.J."/>
            <person name="Yan W."/>
            <person name="Fan B."/>
            <person name="Jiang Y."/>
            <person name="Adhikari A."/>
            <person name="Zheng C.-J."/>
            <person name="Schuster L."/>
            <person name="Cowan T.M."/>
            <person name="Smanski M.J."/>
            <person name="Chevrette M.G."/>
            <person name="De Carvalho L.P.S."/>
            <person name="Shen B."/>
        </authorList>
    </citation>
    <scope>NUCLEOTIDE SEQUENCE [LARGE SCALE GENOMIC DNA]</scope>
    <source>
        <strain evidence="2 3">NPDC019708</strain>
    </source>
</reference>
<dbReference type="EMBL" id="JBEYBF010000052">
    <property type="protein sequence ID" value="MEU1957039.1"/>
    <property type="molecule type" value="Genomic_DNA"/>
</dbReference>
<evidence type="ECO:0000256" key="1">
    <source>
        <dbReference type="SAM" id="MobiDB-lite"/>
    </source>
</evidence>